<proteinExistence type="inferred from homology"/>
<dbReference type="SUPFAM" id="SSF57850">
    <property type="entry name" value="RING/U-box"/>
    <property type="match status" value="1"/>
</dbReference>
<dbReference type="EMBL" id="AAXT01000003">
    <property type="protein sequence ID" value="EDO06569.1"/>
    <property type="molecule type" value="Genomic_DNA"/>
</dbReference>
<dbReference type="InterPro" id="IPR013083">
    <property type="entry name" value="Znf_RING/FYVE/PHD"/>
</dbReference>
<dbReference type="EC" id="2.3.2.27" evidence="4"/>
<comment type="subcellular location">
    <subcellularLocation>
        <location evidence="2">Nucleus</location>
    </subcellularLocation>
</comment>
<keyword evidence="10" id="KW-0413">Isomerase</keyword>
<dbReference type="AlphaFoldDB" id="A7AUF8"/>
<keyword evidence="6" id="KW-0833">Ubl conjugation pathway</keyword>
<dbReference type="PROSITE" id="PS51698">
    <property type="entry name" value="U_BOX"/>
    <property type="match status" value="1"/>
</dbReference>
<dbReference type="Proteomes" id="UP000002173">
    <property type="component" value="Chromosome 2"/>
</dbReference>
<gene>
    <name evidence="10" type="ORF">BBOV_II006190</name>
</gene>
<dbReference type="Gene3D" id="2.40.100.10">
    <property type="entry name" value="Cyclophilin-like"/>
    <property type="match status" value="1"/>
</dbReference>
<evidence type="ECO:0000256" key="6">
    <source>
        <dbReference type="ARBA" id="ARBA00022786"/>
    </source>
</evidence>
<dbReference type="FunFam" id="3.30.40.10:FF:000079">
    <property type="entry name" value="Peptidyl-prolyl cis-trans isomerase 2"/>
    <property type="match status" value="1"/>
</dbReference>
<keyword evidence="11" id="KW-1185">Reference proteome</keyword>
<sequence>MGGSKHRHSKDKLYLLHSELDSSLNPKINARPGELLPLDSCALTLQPFKSPVCTTQGHVFEDSAIRSYIEKHGTNPVTGEPLSQDELIPLIFTRDDDNELQCPLSYKRFTPSSHVVVVKTSGYVYAYATLKEVSAKQPGCAMQDPMTGIVKPRYNYVNIGETFSKKDLITIQDPHNTELRKIANFKHISTTFNNTEQSKSEIRGNALYRNTLDKFDGATDIIENHAKLFKKPQIDTLADRPKHARFTTSGQASSFTCTTIEPTYGTQYRPMTVFEVREPLYDMVKKQKLKAYVKIVTSDGDINLMLHSDRVPMTCDNFLQHCEDGYYDNTIFHRCVPNFMIQGGDPTGTGSGGESAFYTRAQKNNPNEVVPKYFKDEFDNTLFHVGAGVLSMANKGKHTNGSQFFITFNTCDHLDNRHTVFGKVVGGTDILKKWEKLKIDDDERPLKPPKLIKTVIYSNPFDTVQKQLQEQKEQEEVNKKRSLSSTTRNWIIHPTLQNTSNQVNSSEEVGYLLNKRIKTDKKKE</sequence>
<evidence type="ECO:0000313" key="10">
    <source>
        <dbReference type="EMBL" id="EDO06569.1"/>
    </source>
</evidence>
<comment type="catalytic activity">
    <reaction evidence="1">
        <text>S-ubiquitinyl-[E2 ubiquitin-conjugating enzyme]-L-cysteine + [acceptor protein]-L-lysine = [E2 ubiquitin-conjugating enzyme]-L-cysteine + N(6)-ubiquitinyl-[acceptor protein]-L-lysine.</text>
        <dbReference type="EC" id="2.3.2.27"/>
    </reaction>
</comment>
<accession>A7AUF8</accession>
<dbReference type="VEuPathDB" id="PiroplasmaDB:BBOV_II006190"/>
<reference evidence="10 11" key="1">
    <citation type="journal article" date="2007" name="PLoS Pathog.">
        <title>Genome sequence of Babesia bovis and comparative analysis of apicomplexan hemoprotozoa.</title>
        <authorList>
            <person name="Brayton K.A."/>
            <person name="Lau A.O.T."/>
            <person name="Herndon D.R."/>
            <person name="Hannick L."/>
            <person name="Kappmeyer L.S."/>
            <person name="Berens S.J."/>
            <person name="Bidwell S.L."/>
            <person name="Brown W.C."/>
            <person name="Crabtree J."/>
            <person name="Fadrosh D."/>
            <person name="Feldblum T."/>
            <person name="Forberger H.A."/>
            <person name="Haas B.J."/>
            <person name="Howell J.M."/>
            <person name="Khouri H."/>
            <person name="Koo H."/>
            <person name="Mann D.J."/>
            <person name="Norimine J."/>
            <person name="Paulsen I.T."/>
            <person name="Radune D."/>
            <person name="Ren Q."/>
            <person name="Smith R.K. Jr."/>
            <person name="Suarez C.E."/>
            <person name="White O."/>
            <person name="Wortman J.R."/>
            <person name="Knowles D.P. Jr."/>
            <person name="McElwain T.F."/>
            <person name="Nene V.M."/>
        </authorList>
    </citation>
    <scope>NUCLEOTIDE SEQUENCE [LARGE SCALE GENOMIC DNA]</scope>
    <source>
        <strain evidence="10">T2Bo</strain>
    </source>
</reference>
<keyword evidence="7" id="KW-0539">Nucleus</keyword>
<dbReference type="PROSITE" id="PS50072">
    <property type="entry name" value="CSA_PPIASE_2"/>
    <property type="match status" value="1"/>
</dbReference>
<evidence type="ECO:0000313" key="11">
    <source>
        <dbReference type="Proteomes" id="UP000002173"/>
    </source>
</evidence>
<organism evidence="10 11">
    <name type="scientific">Babesia bovis</name>
    <dbReference type="NCBI Taxonomy" id="5865"/>
    <lineage>
        <taxon>Eukaryota</taxon>
        <taxon>Sar</taxon>
        <taxon>Alveolata</taxon>
        <taxon>Apicomplexa</taxon>
        <taxon>Aconoidasida</taxon>
        <taxon>Piroplasmida</taxon>
        <taxon>Babesiidae</taxon>
        <taxon>Babesia</taxon>
    </lineage>
</organism>
<dbReference type="SMART" id="SM00504">
    <property type="entry name" value="Ubox"/>
    <property type="match status" value="1"/>
</dbReference>
<keyword evidence="5" id="KW-0808">Transferase</keyword>
<evidence type="ECO:0000256" key="7">
    <source>
        <dbReference type="ARBA" id="ARBA00023242"/>
    </source>
</evidence>
<dbReference type="GO" id="GO:0003755">
    <property type="term" value="F:peptidyl-prolyl cis-trans isomerase activity"/>
    <property type="evidence" value="ECO:0007669"/>
    <property type="project" value="InterPro"/>
</dbReference>
<feature type="domain" description="PPIase cyclophilin-type" evidence="8">
    <location>
        <begin position="300"/>
        <end position="456"/>
    </location>
</feature>
<dbReference type="PRINTS" id="PR00153">
    <property type="entry name" value="CSAPPISMRASE"/>
</dbReference>
<protein>
    <recommendedName>
        <fullName evidence="4">RING-type E3 ubiquitin transferase</fullName>
        <ecNumber evidence="4">2.3.2.27</ecNumber>
    </recommendedName>
</protein>
<dbReference type="InParanoid" id="A7AUF8"/>
<dbReference type="STRING" id="5865.A7AUF8"/>
<evidence type="ECO:0000259" key="9">
    <source>
        <dbReference type="PROSITE" id="PS51698"/>
    </source>
</evidence>
<dbReference type="Pfam" id="PF04564">
    <property type="entry name" value="U-box"/>
    <property type="match status" value="1"/>
</dbReference>
<dbReference type="Gene3D" id="3.30.40.10">
    <property type="entry name" value="Zinc/RING finger domain, C3HC4 (zinc finger)"/>
    <property type="match status" value="1"/>
</dbReference>
<dbReference type="PANTHER" id="PTHR45625:SF1">
    <property type="entry name" value="RING-TYPE E3 UBIQUITIN-PROTEIN LIGASE PPIL2"/>
    <property type="match status" value="1"/>
</dbReference>
<dbReference type="Pfam" id="PF00160">
    <property type="entry name" value="Pro_isomerase"/>
    <property type="match status" value="1"/>
</dbReference>
<dbReference type="SUPFAM" id="SSF50891">
    <property type="entry name" value="Cyclophilin-like"/>
    <property type="match status" value="1"/>
</dbReference>
<dbReference type="InterPro" id="IPR029000">
    <property type="entry name" value="Cyclophilin-like_dom_sf"/>
</dbReference>
<comment type="caution">
    <text evidence="10">The sequence shown here is derived from an EMBL/GenBank/DDBJ whole genome shotgun (WGS) entry which is preliminary data.</text>
</comment>
<name>A7AUF8_BABBO</name>
<dbReference type="PANTHER" id="PTHR45625">
    <property type="entry name" value="PEPTIDYL-PROLYL CIS-TRANS ISOMERASE-RELATED"/>
    <property type="match status" value="1"/>
</dbReference>
<evidence type="ECO:0000256" key="3">
    <source>
        <dbReference type="ARBA" id="ARBA00007930"/>
    </source>
</evidence>
<dbReference type="GO" id="GO:0071013">
    <property type="term" value="C:catalytic step 2 spliceosome"/>
    <property type="evidence" value="ECO:0007669"/>
    <property type="project" value="TreeGrafter"/>
</dbReference>
<evidence type="ECO:0000256" key="1">
    <source>
        <dbReference type="ARBA" id="ARBA00000900"/>
    </source>
</evidence>
<dbReference type="InterPro" id="IPR002130">
    <property type="entry name" value="Cyclophilin-type_PPIase_dom"/>
</dbReference>
<dbReference type="FunCoup" id="A7AUF8">
    <property type="interactions" value="372"/>
</dbReference>
<dbReference type="eggNOG" id="KOG0883">
    <property type="taxonomic scope" value="Eukaryota"/>
</dbReference>
<evidence type="ECO:0000256" key="4">
    <source>
        <dbReference type="ARBA" id="ARBA00012483"/>
    </source>
</evidence>
<dbReference type="InterPro" id="IPR003613">
    <property type="entry name" value="Ubox_domain"/>
</dbReference>
<dbReference type="InterPro" id="IPR044666">
    <property type="entry name" value="Cyclophilin_A-like"/>
</dbReference>
<dbReference type="OMA" id="NFIKHCA"/>
<comment type="similarity">
    <text evidence="3">Belongs to the cyclophilin-type PPIase family. PPIL2 subfamily.</text>
</comment>
<feature type="domain" description="U-box" evidence="9">
    <location>
        <begin position="34"/>
        <end position="107"/>
    </location>
</feature>
<evidence type="ECO:0000256" key="5">
    <source>
        <dbReference type="ARBA" id="ARBA00022679"/>
    </source>
</evidence>
<dbReference type="GO" id="GO:0061630">
    <property type="term" value="F:ubiquitin protein ligase activity"/>
    <property type="evidence" value="ECO:0007669"/>
    <property type="project" value="UniProtKB-EC"/>
</dbReference>
<evidence type="ECO:0000256" key="2">
    <source>
        <dbReference type="ARBA" id="ARBA00004123"/>
    </source>
</evidence>
<evidence type="ECO:0000259" key="8">
    <source>
        <dbReference type="PROSITE" id="PS50072"/>
    </source>
</evidence>
<dbReference type="GO" id="GO:0000209">
    <property type="term" value="P:protein polyubiquitination"/>
    <property type="evidence" value="ECO:0007669"/>
    <property type="project" value="TreeGrafter"/>
</dbReference>